<evidence type="ECO:0000256" key="1">
    <source>
        <dbReference type="SAM" id="MobiDB-lite"/>
    </source>
</evidence>
<organism evidence="2 3">
    <name type="scientific">Rhizobium herbae</name>
    <dbReference type="NCBI Taxonomy" id="508661"/>
    <lineage>
        <taxon>Bacteria</taxon>
        <taxon>Pseudomonadati</taxon>
        <taxon>Pseudomonadota</taxon>
        <taxon>Alphaproteobacteria</taxon>
        <taxon>Hyphomicrobiales</taxon>
        <taxon>Rhizobiaceae</taxon>
        <taxon>Rhizobium/Agrobacterium group</taxon>
        <taxon>Rhizobium</taxon>
    </lineage>
</organism>
<keyword evidence="3" id="KW-1185">Reference proteome</keyword>
<evidence type="ECO:0000313" key="3">
    <source>
        <dbReference type="Proteomes" id="UP000823786"/>
    </source>
</evidence>
<comment type="caution">
    <text evidence="2">The sequence shown here is derived from an EMBL/GenBank/DDBJ whole genome shotgun (WGS) entry which is preliminary data.</text>
</comment>
<feature type="region of interest" description="Disordered" evidence="1">
    <location>
        <begin position="67"/>
        <end position="89"/>
    </location>
</feature>
<gene>
    <name evidence="2" type="ORF">J2Z75_005818</name>
</gene>
<proteinExistence type="predicted"/>
<reference evidence="2 3" key="1">
    <citation type="submission" date="2021-03" db="EMBL/GenBank/DDBJ databases">
        <title>Genomic Encyclopedia of Type Strains, Phase IV (KMG-IV): sequencing the most valuable type-strain genomes for metagenomic binning, comparative biology and taxonomic classification.</title>
        <authorList>
            <person name="Goeker M."/>
        </authorList>
    </citation>
    <scope>NUCLEOTIDE SEQUENCE [LARGE SCALE GENOMIC DNA]</scope>
    <source>
        <strain evidence="2 3">DSM 26427</strain>
    </source>
</reference>
<accession>A0ABS4EWI5</accession>
<name>A0ABS4EWI5_9HYPH</name>
<dbReference type="RefSeq" id="WP_209857334.1">
    <property type="nucleotide sequence ID" value="NZ_JAGGJV010000016.1"/>
</dbReference>
<evidence type="ECO:0000313" key="2">
    <source>
        <dbReference type="EMBL" id="MBP1862287.1"/>
    </source>
</evidence>
<protein>
    <submittedName>
        <fullName evidence="2">Uncharacterized protein</fullName>
    </submittedName>
</protein>
<sequence>MTIEAAKHRVSHPDRDLACQETVESALQDIIADANTKGWGTIETINAMEEVLRNLRLAYAEDFDLAKDETGTGLSTEPEPSNDWPAAEP</sequence>
<dbReference type="Proteomes" id="UP000823786">
    <property type="component" value="Unassembled WGS sequence"/>
</dbReference>
<dbReference type="EMBL" id="JAGGJV010000016">
    <property type="protein sequence ID" value="MBP1862287.1"/>
    <property type="molecule type" value="Genomic_DNA"/>
</dbReference>